<proteinExistence type="inferred from homology"/>
<keyword evidence="1" id="KW-0723">Serine/threonine-protein kinase</keyword>
<keyword evidence="1" id="KW-0449">Lipoprotein</keyword>
<dbReference type="PANTHER" id="PTHR45863">
    <property type="entry name" value="SERINE/THREONINE-PROTEIN KINASE BSK5"/>
    <property type="match status" value="1"/>
</dbReference>
<comment type="subcellular location">
    <subcellularLocation>
        <location evidence="1">Cell membrane</location>
        <topology evidence="1">Lipid-anchor</topology>
    </subcellularLocation>
</comment>
<dbReference type="Proteomes" id="UP000824890">
    <property type="component" value="Unassembled WGS sequence"/>
</dbReference>
<comment type="catalytic activity">
    <reaction evidence="1">
        <text>L-seryl-[protein] + ATP = O-phospho-L-seryl-[protein] + ADP + H(+)</text>
        <dbReference type="Rhea" id="RHEA:17989"/>
        <dbReference type="Rhea" id="RHEA-COMP:9863"/>
        <dbReference type="Rhea" id="RHEA-COMP:11604"/>
        <dbReference type="ChEBI" id="CHEBI:15378"/>
        <dbReference type="ChEBI" id="CHEBI:29999"/>
        <dbReference type="ChEBI" id="CHEBI:30616"/>
        <dbReference type="ChEBI" id="CHEBI:83421"/>
        <dbReference type="ChEBI" id="CHEBI:456216"/>
        <dbReference type="EC" id="2.7.11.1"/>
    </reaction>
</comment>
<evidence type="ECO:0000313" key="2">
    <source>
        <dbReference type="EMBL" id="KAH0910179.1"/>
    </source>
</evidence>
<name>A0ABQ8BZD0_BRANA</name>
<dbReference type="Gene3D" id="3.30.200.20">
    <property type="entry name" value="Phosphorylase Kinase, domain 1"/>
    <property type="match status" value="1"/>
</dbReference>
<keyword evidence="1" id="KW-0418">Kinase</keyword>
<keyword evidence="1" id="KW-0547">Nucleotide-binding</keyword>
<evidence type="ECO:0000256" key="1">
    <source>
        <dbReference type="RuleBase" id="RU369005"/>
    </source>
</evidence>
<comment type="caution">
    <text evidence="2">The sequence shown here is derived from an EMBL/GenBank/DDBJ whole genome shotgun (WGS) entry which is preliminary data.</text>
</comment>
<organism evidence="2 3">
    <name type="scientific">Brassica napus</name>
    <name type="common">Rape</name>
    <dbReference type="NCBI Taxonomy" id="3708"/>
    <lineage>
        <taxon>Eukaryota</taxon>
        <taxon>Viridiplantae</taxon>
        <taxon>Streptophyta</taxon>
        <taxon>Embryophyta</taxon>
        <taxon>Tracheophyta</taxon>
        <taxon>Spermatophyta</taxon>
        <taxon>Magnoliopsida</taxon>
        <taxon>eudicotyledons</taxon>
        <taxon>Gunneridae</taxon>
        <taxon>Pentapetalae</taxon>
        <taxon>rosids</taxon>
        <taxon>malvids</taxon>
        <taxon>Brassicales</taxon>
        <taxon>Brassicaceae</taxon>
        <taxon>Brassiceae</taxon>
        <taxon>Brassica</taxon>
    </lineage>
</organism>
<protein>
    <recommendedName>
        <fullName evidence="1">Serine/threonine-protein kinase BSK</fullName>
        <ecNumber evidence="1">2.7.11.1</ecNumber>
    </recommendedName>
    <alternativeName>
        <fullName evidence="1">Brassinosteroid-signaling kinase</fullName>
    </alternativeName>
</protein>
<sequence>GSNRCWKKLTNKRLVSLIGCCAEGDERLLVAEEKQRLPWGMRGNAATSMENSCRLIPERAENTFHLPMYVPCLSLLCTALDIIRGKNALLLIDSSLGNMRDATTLVELASKFLQSEAKDRPDTKFLLSGVAPLLKKEEV</sequence>
<comment type="catalytic activity">
    <reaction evidence="1">
        <text>L-threonyl-[protein] + ATP = O-phospho-L-threonyl-[protein] + ADP + H(+)</text>
        <dbReference type="Rhea" id="RHEA:46608"/>
        <dbReference type="Rhea" id="RHEA-COMP:11060"/>
        <dbReference type="Rhea" id="RHEA-COMP:11605"/>
        <dbReference type="ChEBI" id="CHEBI:15378"/>
        <dbReference type="ChEBI" id="CHEBI:30013"/>
        <dbReference type="ChEBI" id="CHEBI:30616"/>
        <dbReference type="ChEBI" id="CHEBI:61977"/>
        <dbReference type="ChEBI" id="CHEBI:456216"/>
        <dbReference type="EC" id="2.7.11.1"/>
    </reaction>
</comment>
<keyword evidence="1" id="KW-0067">ATP-binding</keyword>
<comment type="function">
    <text evidence="1">Serine/threonine kinase that acts as positive regulator of brassinosteroid (BR) signaling downstream of the receptor kinase BRI1.</text>
</comment>
<keyword evidence="1" id="KW-0808">Transferase</keyword>
<keyword evidence="3" id="KW-1185">Reference proteome</keyword>
<keyword evidence="1" id="KW-1070">Brassinosteroid signaling pathway</keyword>
<dbReference type="PANTHER" id="PTHR45863:SF15">
    <property type="entry name" value="SERINE_THREONINE-PROTEIN KINASE BSK2"/>
    <property type="match status" value="1"/>
</dbReference>
<comment type="subunit">
    <text evidence="1">Interacts with BRI1.</text>
</comment>
<gene>
    <name evidence="2" type="ORF">HID58_033500</name>
</gene>
<reference evidence="2 3" key="1">
    <citation type="submission" date="2021-05" db="EMBL/GenBank/DDBJ databases">
        <title>Genome Assembly of Synthetic Allotetraploid Brassica napus Reveals Homoeologous Exchanges between Subgenomes.</title>
        <authorList>
            <person name="Davis J.T."/>
        </authorList>
    </citation>
    <scope>NUCLEOTIDE SEQUENCE [LARGE SCALE GENOMIC DNA]</scope>
    <source>
        <strain evidence="3">cv. Da-Ae</strain>
        <tissue evidence="2">Seedling</tissue>
    </source>
</reference>
<dbReference type="EMBL" id="JAGKQM010000009">
    <property type="protein sequence ID" value="KAH0910179.1"/>
    <property type="molecule type" value="Genomic_DNA"/>
</dbReference>
<accession>A0ABQ8BZD0</accession>
<keyword evidence="1" id="KW-0472">Membrane</keyword>
<dbReference type="EC" id="2.7.11.1" evidence="1"/>
<feature type="non-terminal residue" evidence="2">
    <location>
        <position position="1"/>
    </location>
</feature>
<evidence type="ECO:0000313" key="3">
    <source>
        <dbReference type="Proteomes" id="UP000824890"/>
    </source>
</evidence>
<comment type="similarity">
    <text evidence="1">Belongs to the protein kinase superfamily. Ser/Thr protein kinase family.</text>
</comment>
<keyword evidence="1" id="KW-1003">Cell membrane</keyword>
<keyword evidence="1" id="KW-0519">Myristate</keyword>
<dbReference type="InterPro" id="IPR045845">
    <property type="entry name" value="BSK"/>
</dbReference>